<dbReference type="InterPro" id="IPR014710">
    <property type="entry name" value="RmlC-like_jellyroll"/>
</dbReference>
<name>A0A7W9LJH4_9ACTN</name>
<organism evidence="3 4">
    <name type="scientific">Jiangella mangrovi</name>
    <dbReference type="NCBI Taxonomy" id="1524084"/>
    <lineage>
        <taxon>Bacteria</taxon>
        <taxon>Bacillati</taxon>
        <taxon>Actinomycetota</taxon>
        <taxon>Actinomycetes</taxon>
        <taxon>Jiangellales</taxon>
        <taxon>Jiangellaceae</taxon>
        <taxon>Jiangella</taxon>
    </lineage>
</organism>
<accession>A0A7W9LJH4</accession>
<dbReference type="AlphaFoldDB" id="A0A7W9LJH4"/>
<feature type="compositionally biased region" description="Polar residues" evidence="1">
    <location>
        <begin position="166"/>
        <end position="175"/>
    </location>
</feature>
<evidence type="ECO:0000259" key="2">
    <source>
        <dbReference type="Pfam" id="PF07883"/>
    </source>
</evidence>
<dbReference type="RefSeq" id="WP_221440510.1">
    <property type="nucleotide sequence ID" value="NZ_JACHMM010000001.1"/>
</dbReference>
<dbReference type="GO" id="GO:0016853">
    <property type="term" value="F:isomerase activity"/>
    <property type="evidence" value="ECO:0007669"/>
    <property type="project" value="UniProtKB-KW"/>
</dbReference>
<proteinExistence type="predicted"/>
<dbReference type="Gene3D" id="2.60.120.10">
    <property type="entry name" value="Jelly Rolls"/>
    <property type="match status" value="1"/>
</dbReference>
<keyword evidence="3" id="KW-0413">Isomerase</keyword>
<dbReference type="InterPro" id="IPR013096">
    <property type="entry name" value="Cupin_2"/>
</dbReference>
<dbReference type="PANTHER" id="PTHR36440">
    <property type="entry name" value="PUTATIVE (AFU_ORTHOLOGUE AFUA_8G07350)-RELATED"/>
    <property type="match status" value="1"/>
</dbReference>
<dbReference type="InterPro" id="IPR011051">
    <property type="entry name" value="RmlC_Cupin_sf"/>
</dbReference>
<dbReference type="EMBL" id="JACHMM010000001">
    <property type="protein sequence ID" value="MBB5786101.1"/>
    <property type="molecule type" value="Genomic_DNA"/>
</dbReference>
<evidence type="ECO:0000313" key="3">
    <source>
        <dbReference type="EMBL" id="MBB5786101.1"/>
    </source>
</evidence>
<evidence type="ECO:0000256" key="1">
    <source>
        <dbReference type="SAM" id="MobiDB-lite"/>
    </source>
</evidence>
<feature type="region of interest" description="Disordered" evidence="1">
    <location>
        <begin position="135"/>
        <end position="182"/>
    </location>
</feature>
<dbReference type="PANTHER" id="PTHR36440:SF1">
    <property type="entry name" value="PUTATIVE (AFU_ORTHOLOGUE AFUA_8G07350)-RELATED"/>
    <property type="match status" value="1"/>
</dbReference>
<dbReference type="SUPFAM" id="SSF51182">
    <property type="entry name" value="RmlC-like cupins"/>
    <property type="match status" value="1"/>
</dbReference>
<protein>
    <submittedName>
        <fullName evidence="3">Mannose-6-phosphate isomerase-like protein (Cupin superfamily)</fullName>
    </submittedName>
</protein>
<feature type="domain" description="Cupin type-2" evidence="2">
    <location>
        <begin position="39"/>
        <end position="112"/>
    </location>
</feature>
<sequence length="182" mass="19023">MDKLPVDRSEVERFTLGADELTVLATSAQTGGAIFAVEIRMPPGGGVPVLHRHAPGEVYHVLAGEFSFYIGDGVSGAVRRVVAGVGDVVPLAGQTPHTIRNEGTTDAVAFVVHSPGAPMEGFSRAAAALAAAAGGTPAIEDVPRPRPAARHRDARPVRRGRHTPGQCRTVTTTLPKRSPESR</sequence>
<dbReference type="Proteomes" id="UP000542813">
    <property type="component" value="Unassembled WGS sequence"/>
</dbReference>
<reference evidence="3 4" key="1">
    <citation type="submission" date="2020-08" db="EMBL/GenBank/DDBJ databases">
        <title>Sequencing the genomes of 1000 actinobacteria strains.</title>
        <authorList>
            <person name="Klenk H.-P."/>
        </authorList>
    </citation>
    <scope>NUCLEOTIDE SEQUENCE [LARGE SCALE GENOMIC DNA]</scope>
    <source>
        <strain evidence="3 4">DSM 102122</strain>
    </source>
</reference>
<comment type="caution">
    <text evidence="3">The sequence shown here is derived from an EMBL/GenBank/DDBJ whole genome shotgun (WGS) entry which is preliminary data.</text>
</comment>
<dbReference type="Pfam" id="PF07883">
    <property type="entry name" value="Cupin_2"/>
    <property type="match status" value="1"/>
</dbReference>
<keyword evidence="4" id="KW-1185">Reference proteome</keyword>
<dbReference type="InterPro" id="IPR053146">
    <property type="entry name" value="QDO-like"/>
</dbReference>
<evidence type="ECO:0000313" key="4">
    <source>
        <dbReference type="Proteomes" id="UP000542813"/>
    </source>
</evidence>
<gene>
    <name evidence="3" type="ORF">HD601_000676</name>
</gene>